<protein>
    <submittedName>
        <fullName evidence="2">Uncharacterized protein</fullName>
    </submittedName>
</protein>
<name>A0A4T0I7D9_WALIC</name>
<evidence type="ECO:0000256" key="1">
    <source>
        <dbReference type="SAM" id="MobiDB-lite"/>
    </source>
</evidence>
<feature type="region of interest" description="Disordered" evidence="1">
    <location>
        <begin position="94"/>
        <end position="124"/>
    </location>
</feature>
<gene>
    <name evidence="2" type="ORF">E3P90_01715</name>
</gene>
<evidence type="ECO:0000313" key="3">
    <source>
        <dbReference type="Proteomes" id="UP000306954"/>
    </source>
</evidence>
<organism evidence="2 3">
    <name type="scientific">Wallemia ichthyophaga</name>
    <dbReference type="NCBI Taxonomy" id="245174"/>
    <lineage>
        <taxon>Eukaryota</taxon>
        <taxon>Fungi</taxon>
        <taxon>Dikarya</taxon>
        <taxon>Basidiomycota</taxon>
        <taxon>Wallemiomycotina</taxon>
        <taxon>Wallemiomycetes</taxon>
        <taxon>Wallemiales</taxon>
        <taxon>Wallemiaceae</taxon>
        <taxon>Wallemia</taxon>
    </lineage>
</organism>
<dbReference type="Proteomes" id="UP000306954">
    <property type="component" value="Unassembled WGS sequence"/>
</dbReference>
<proteinExistence type="predicted"/>
<feature type="compositionally biased region" description="Low complexity" evidence="1">
    <location>
        <begin position="33"/>
        <end position="44"/>
    </location>
</feature>
<dbReference type="OrthoDB" id="21617at2759"/>
<evidence type="ECO:0000313" key="2">
    <source>
        <dbReference type="EMBL" id="TIB13283.1"/>
    </source>
</evidence>
<dbReference type="AlphaFoldDB" id="A0A4T0I7D9"/>
<accession>A0A4T0I7D9</accession>
<feature type="compositionally biased region" description="Low complexity" evidence="1">
    <location>
        <begin position="94"/>
        <end position="110"/>
    </location>
</feature>
<reference evidence="2 3" key="1">
    <citation type="submission" date="2019-03" db="EMBL/GenBank/DDBJ databases">
        <title>Sequencing 23 genomes of Wallemia ichthyophaga.</title>
        <authorList>
            <person name="Gostincar C."/>
        </authorList>
    </citation>
    <scope>NUCLEOTIDE SEQUENCE [LARGE SCALE GENOMIC DNA]</scope>
    <source>
        <strain evidence="2 3">EXF-8621</strain>
    </source>
</reference>
<comment type="caution">
    <text evidence="2">The sequence shown here is derived from an EMBL/GenBank/DDBJ whole genome shotgun (WGS) entry which is preliminary data.</text>
</comment>
<sequence>MSLSFRENDPGSVEALLNALKPSLDTINSGDGASSSTNTTQATQDSHKIQSTPPPQRNLEIDSLLDLLGTSPGRQTQTQQNHDNIETRRHSYASAPMPMPISAPVSASAPAPAPQPQQHHQPEQTNPISIEEATQLRSMTFPQALMLIPTLPAEKTEKLKKIQAQQHRIEKSLHSEWSVMNSKHVNARKELDQKMALARIDLSRDVSRLDSDFKRREDAFKAKAQARWYDLRQSQQSQLEALHIPCFYQTDDSGVLSTQAKILNAILSQHG</sequence>
<dbReference type="EMBL" id="SPOF01000015">
    <property type="protein sequence ID" value="TIB13283.1"/>
    <property type="molecule type" value="Genomic_DNA"/>
</dbReference>
<feature type="region of interest" description="Disordered" evidence="1">
    <location>
        <begin position="23"/>
        <end position="58"/>
    </location>
</feature>